<dbReference type="PANTHER" id="PTHR12461">
    <property type="entry name" value="HYPOXIA-INDUCIBLE FACTOR 1 ALPHA INHIBITOR-RELATED"/>
    <property type="match status" value="1"/>
</dbReference>
<dbReference type="Gene3D" id="2.60.120.10">
    <property type="entry name" value="Jelly Rolls"/>
    <property type="match status" value="1"/>
</dbReference>
<protein>
    <recommendedName>
        <fullName evidence="1">JmjC domain-containing protein</fullName>
    </recommendedName>
</protein>
<comment type="caution">
    <text evidence="2">The sequence shown here is derived from an EMBL/GenBank/DDBJ whole genome shotgun (WGS) entry which is preliminary data.</text>
</comment>
<keyword evidence="3" id="KW-1185">Reference proteome</keyword>
<evidence type="ECO:0000313" key="3">
    <source>
        <dbReference type="Proteomes" id="UP001642483"/>
    </source>
</evidence>
<accession>A0ABP0FX59</accession>
<organism evidence="2 3">
    <name type="scientific">Clavelina lepadiformis</name>
    <name type="common">Light-bulb sea squirt</name>
    <name type="synonym">Ascidia lepadiformis</name>
    <dbReference type="NCBI Taxonomy" id="159417"/>
    <lineage>
        <taxon>Eukaryota</taxon>
        <taxon>Metazoa</taxon>
        <taxon>Chordata</taxon>
        <taxon>Tunicata</taxon>
        <taxon>Ascidiacea</taxon>
        <taxon>Aplousobranchia</taxon>
        <taxon>Clavelinidae</taxon>
        <taxon>Clavelina</taxon>
    </lineage>
</organism>
<reference evidence="2 3" key="1">
    <citation type="submission" date="2024-02" db="EMBL/GenBank/DDBJ databases">
        <authorList>
            <person name="Daric V."/>
            <person name="Darras S."/>
        </authorList>
    </citation>
    <scope>NUCLEOTIDE SEQUENCE [LARGE SCALE GENOMIC DNA]</scope>
</reference>
<dbReference type="SMART" id="SM00558">
    <property type="entry name" value="JmjC"/>
    <property type="match status" value="1"/>
</dbReference>
<feature type="domain" description="JmjC" evidence="1">
    <location>
        <begin position="126"/>
        <end position="317"/>
    </location>
</feature>
<dbReference type="Gene3D" id="1.10.287.1010">
    <property type="entry name" value="Clavaminate synthase-like"/>
    <property type="match status" value="1"/>
</dbReference>
<evidence type="ECO:0000259" key="1">
    <source>
        <dbReference type="PROSITE" id="PS51184"/>
    </source>
</evidence>
<dbReference type="InterPro" id="IPR003347">
    <property type="entry name" value="JmjC_dom"/>
</dbReference>
<dbReference type="Pfam" id="PF13621">
    <property type="entry name" value="Cupin_8"/>
    <property type="match status" value="1"/>
</dbReference>
<gene>
    <name evidence="2" type="ORF">CVLEPA_LOCUS15178</name>
</gene>
<name>A0ABP0FX59_CLALP</name>
<dbReference type="SUPFAM" id="SSF51197">
    <property type="entry name" value="Clavaminate synthase-like"/>
    <property type="match status" value="1"/>
</dbReference>
<dbReference type="PROSITE" id="PS51184">
    <property type="entry name" value="JMJC"/>
    <property type="match status" value="1"/>
</dbReference>
<dbReference type="InterPro" id="IPR041667">
    <property type="entry name" value="Cupin_8"/>
</dbReference>
<evidence type="ECO:0000313" key="2">
    <source>
        <dbReference type="EMBL" id="CAK8684185.1"/>
    </source>
</evidence>
<dbReference type="InterPro" id="IPR027452">
    <property type="entry name" value="FIH-1_dom_II"/>
</dbReference>
<dbReference type="InterPro" id="IPR014710">
    <property type="entry name" value="RmlC-like_jellyroll"/>
</dbReference>
<dbReference type="PANTHER" id="PTHR12461:SF105">
    <property type="entry name" value="HYPOXIA-INDUCIBLE FACTOR 1-ALPHA INHIBITOR"/>
    <property type="match status" value="1"/>
</dbReference>
<proteinExistence type="predicted"/>
<dbReference type="Proteomes" id="UP001642483">
    <property type="component" value="Unassembled WGS sequence"/>
</dbReference>
<dbReference type="EMBL" id="CAWYQH010000097">
    <property type="protein sequence ID" value="CAK8684185.1"/>
    <property type="molecule type" value="Genomic_DNA"/>
</dbReference>
<sequence>MSYGKRRRTGYDPASIQEYTFPIENIPRLSARDPEVYRLIQASRPVVISDSGLINSALKWNLGYLQENLGDGSFHVYGSKDNRFKYYDEKRAKQCKSFPKPVKRYEVSFNDFLKMLMEKKNTRERIYLQQMLNESVGQEIVKDYVDFNWDWVGRIQNEQGWGPLSSNLLLIGLEGNITPVHYDEQENFFSQISGYKRCLLFSPDQFENLYPHPVAHPCDRQSQVDFSKPDFERFPKFRNARAMEAIVGPGDVLYIPMYWWHQVESLKSLSPIDHKLRDFSTTTSSGSSGDIPPVTVSVNFWYRAAPLPATVKFPISAQQRVSVMRNIEKLLASALGSADEVGKLLSTMVDGRYNEE</sequence>